<sequence length="159" mass="17652">MRLQREAAPASAFWNWFDPRDAEATWPSALETSLAYIDRHIDIAGKLGKPVVLSEFGLNRDDGGFDPETTTRYRDRFYETVFARLQQRAAAGDAIAGSNFWAWGGRGRTANADYMWQAGDAFTGDPPQEPQGLYSVFDDDATTLRIIGDHAAKMDALAD</sequence>
<keyword evidence="10" id="KW-1185">Reference proteome</keyword>
<organism evidence="9 10">
    <name type="scientific">Luteimonas salinilitoris</name>
    <dbReference type="NCBI Taxonomy" id="3237697"/>
    <lineage>
        <taxon>Bacteria</taxon>
        <taxon>Pseudomonadati</taxon>
        <taxon>Pseudomonadota</taxon>
        <taxon>Gammaproteobacteria</taxon>
        <taxon>Lysobacterales</taxon>
        <taxon>Lysobacteraceae</taxon>
        <taxon>Luteimonas</taxon>
    </lineage>
</organism>
<evidence type="ECO:0000256" key="2">
    <source>
        <dbReference type="ARBA" id="ARBA00004613"/>
    </source>
</evidence>
<protein>
    <recommendedName>
        <fullName evidence="3">mannan endo-1,4-beta-mannosidase</fullName>
        <ecNumber evidence="3">3.2.1.78</ecNumber>
    </recommendedName>
</protein>
<name>A0ABV4HPM7_9GAMM</name>
<evidence type="ECO:0000256" key="5">
    <source>
        <dbReference type="ARBA" id="ARBA00022729"/>
    </source>
</evidence>
<gene>
    <name evidence="9" type="ORF">AB6713_08665</name>
</gene>
<feature type="domain" description="Glycoside hydrolase family 5" evidence="8">
    <location>
        <begin position="14"/>
        <end position="156"/>
    </location>
</feature>
<evidence type="ECO:0000313" key="9">
    <source>
        <dbReference type="EMBL" id="MEZ0474690.1"/>
    </source>
</evidence>
<evidence type="ECO:0000256" key="6">
    <source>
        <dbReference type="ARBA" id="ARBA00022801"/>
    </source>
</evidence>
<comment type="catalytic activity">
    <reaction evidence="1">
        <text>Random hydrolysis of (1-&gt;4)-beta-D-mannosidic linkages in mannans, galactomannans and glucomannans.</text>
        <dbReference type="EC" id="3.2.1.78"/>
    </reaction>
</comment>
<comment type="caution">
    <text evidence="9">The sequence shown here is derived from an EMBL/GenBank/DDBJ whole genome shotgun (WGS) entry which is preliminary data.</text>
</comment>
<evidence type="ECO:0000256" key="1">
    <source>
        <dbReference type="ARBA" id="ARBA00001678"/>
    </source>
</evidence>
<dbReference type="RefSeq" id="WP_370561830.1">
    <property type="nucleotide sequence ID" value="NZ_JBFWIB010000001.1"/>
</dbReference>
<dbReference type="InterPro" id="IPR017853">
    <property type="entry name" value="GH"/>
</dbReference>
<keyword evidence="5" id="KW-0732">Signal</keyword>
<keyword evidence="7" id="KW-0326">Glycosidase</keyword>
<evidence type="ECO:0000259" key="8">
    <source>
        <dbReference type="Pfam" id="PF26410"/>
    </source>
</evidence>
<proteinExistence type="predicted"/>
<dbReference type="PANTHER" id="PTHR31451">
    <property type="match status" value="1"/>
</dbReference>
<dbReference type="Pfam" id="PF26410">
    <property type="entry name" value="GH5_mannosidase"/>
    <property type="match status" value="1"/>
</dbReference>
<dbReference type="InterPro" id="IPR001547">
    <property type="entry name" value="Glyco_hydro_5"/>
</dbReference>
<dbReference type="SUPFAM" id="SSF51445">
    <property type="entry name" value="(Trans)glycosidases"/>
    <property type="match status" value="1"/>
</dbReference>
<reference evidence="9 10" key="1">
    <citation type="submission" date="2024-07" db="EMBL/GenBank/DDBJ databases">
        <title>Luteimonas salilacus sp. nov., isolated from the shore soil of Salt Lake in Tibet of China.</title>
        <authorList>
            <person name="Zhang X."/>
            <person name="Li A."/>
        </authorList>
    </citation>
    <scope>NUCLEOTIDE SEQUENCE [LARGE SCALE GENOMIC DNA]</scope>
    <source>
        <strain evidence="9 10">B3-2-R+30</strain>
    </source>
</reference>
<dbReference type="EMBL" id="JBFWIC010000009">
    <property type="protein sequence ID" value="MEZ0474690.1"/>
    <property type="molecule type" value="Genomic_DNA"/>
</dbReference>
<keyword evidence="4" id="KW-0964">Secreted</keyword>
<dbReference type="Proteomes" id="UP001566331">
    <property type="component" value="Unassembled WGS sequence"/>
</dbReference>
<dbReference type="EC" id="3.2.1.78" evidence="3"/>
<keyword evidence="6" id="KW-0378">Hydrolase</keyword>
<evidence type="ECO:0000256" key="7">
    <source>
        <dbReference type="ARBA" id="ARBA00023295"/>
    </source>
</evidence>
<comment type="subcellular location">
    <subcellularLocation>
        <location evidence="2">Secreted</location>
    </subcellularLocation>
</comment>
<evidence type="ECO:0000256" key="3">
    <source>
        <dbReference type="ARBA" id="ARBA00012706"/>
    </source>
</evidence>
<evidence type="ECO:0000313" key="10">
    <source>
        <dbReference type="Proteomes" id="UP001566331"/>
    </source>
</evidence>
<dbReference type="Gene3D" id="3.20.20.80">
    <property type="entry name" value="Glycosidases"/>
    <property type="match status" value="1"/>
</dbReference>
<evidence type="ECO:0000256" key="4">
    <source>
        <dbReference type="ARBA" id="ARBA00022525"/>
    </source>
</evidence>
<accession>A0ABV4HPM7</accession>
<dbReference type="InterPro" id="IPR045053">
    <property type="entry name" value="MAN-like"/>
</dbReference>
<dbReference type="PANTHER" id="PTHR31451:SF39">
    <property type="entry name" value="MANNAN ENDO-1,4-BETA-MANNOSIDASE 1"/>
    <property type="match status" value="1"/>
</dbReference>